<keyword evidence="24" id="KW-1185">Reference proteome</keyword>
<evidence type="ECO:0000256" key="3">
    <source>
        <dbReference type="ARBA" id="ARBA00012438"/>
    </source>
</evidence>
<dbReference type="PROSITE" id="PS50109">
    <property type="entry name" value="HIS_KIN"/>
    <property type="match status" value="1"/>
</dbReference>
<dbReference type="CDD" id="cd00130">
    <property type="entry name" value="PAS"/>
    <property type="match status" value="1"/>
</dbReference>
<evidence type="ECO:0000256" key="2">
    <source>
        <dbReference type="ARBA" id="ARBA00004651"/>
    </source>
</evidence>
<keyword evidence="12" id="KW-0902">Two-component regulatory system</keyword>
<dbReference type="GO" id="GO:0005886">
    <property type="term" value="C:plasma membrane"/>
    <property type="evidence" value="ECO:0007669"/>
    <property type="project" value="UniProtKB-SubCell"/>
</dbReference>
<protein>
    <recommendedName>
        <fullName evidence="15">Sensory/regulatory protein RpfC</fullName>
        <ecNumber evidence="3">2.7.13.3</ecNumber>
    </recommendedName>
</protein>
<dbReference type="SUPFAM" id="SSF55785">
    <property type="entry name" value="PYP-like sensor domain (PAS domain)"/>
    <property type="match status" value="2"/>
</dbReference>
<keyword evidence="5 17" id="KW-0597">Phosphoprotein</keyword>
<dbReference type="PROSITE" id="PS50110">
    <property type="entry name" value="RESPONSE_REGULATORY"/>
    <property type="match status" value="1"/>
</dbReference>
<evidence type="ECO:0000256" key="7">
    <source>
        <dbReference type="ARBA" id="ARBA00022692"/>
    </source>
</evidence>
<evidence type="ECO:0000313" key="24">
    <source>
        <dbReference type="Proteomes" id="UP000477911"/>
    </source>
</evidence>
<dbReference type="PANTHER" id="PTHR45339:SF1">
    <property type="entry name" value="HYBRID SIGNAL TRANSDUCTION HISTIDINE KINASE J"/>
    <property type="match status" value="1"/>
</dbReference>
<feature type="domain" description="PAC" evidence="21">
    <location>
        <begin position="249"/>
        <end position="301"/>
    </location>
</feature>
<evidence type="ECO:0000256" key="16">
    <source>
        <dbReference type="PROSITE-ProRule" id="PRU00110"/>
    </source>
</evidence>
<sequence>MILNGPEAFAGFAALGLAIVGLVVLARSYLRGTRQIKTMARELQDAQRIARVGTVRWDFVRDEVRWSDEYARLLGLEPGGRMSGMEFQGMLLPEYEPRVVESERRALEVSMRTGRPERREIIYKVRSRDGRIMEVEALSELLADSEGKPLLLVSTVRDITEQARQRRDLRKSERNLAAALRVAQLGWFRQDLGSGDISWSEGLYTALGREPGAHAVAVEALVPEEDLTELRADMISLYEPRDPNGRRSKVLDTRLRRADGSLMNARIAFEASYDATGKVDVLSGVIRDITEDVTREAELREAVSEAENANKAKSEFLAVISHELRTPMNGVLGMLGALEETELDTEQREQLHVARTSANSLLVILNDILDAAKIEAGRLEFEEEPFELNALIRSVIHLYQQKAQETGVRLDSRIDAGIPPWVSSDSGRIRQVLSNLVSNALKFTEHGSVMLEVHSIEPQDGEELRLRFCVVDTGTGIPKEHQDKVFGKFEQLGASYSKRFAGTGLGLAISQSLAELMGGEMGFESTEGEGSSFWMDVPVGLSENLTKEQPGKDDKVRLPKMRILVAEDNSTNQIVARSMLERFGQTPDLVIDGAEAVEAVKKFDYDMILMDVSMPNMDGTTATRLIREMGGDEANIPIIALTAHVGADKQAFYRNAGFNEVLTKPLLRPQLAQVLERWKGYALSRAAAEEGGTLPEAAIPAPAPVAAPEPVRAPAPTPEGAKRECFVESEALKARITEMREEFGDTIVPTMLNAALSDLDRHLGAFSRAMESDPADVEAETWRRAFHSVVGIAGTLGCTGLSARSRALEQMGDAWGQAPEEVRRLHKDLGLMRDQVVILMSGEDGAEAPQNATASGV</sequence>
<evidence type="ECO:0000256" key="12">
    <source>
        <dbReference type="ARBA" id="ARBA00023012"/>
    </source>
</evidence>
<dbReference type="PRINTS" id="PR00344">
    <property type="entry name" value="BCTRLSENSOR"/>
</dbReference>
<comment type="subunit">
    <text evidence="14">At low DSF concentrations, interacts with RpfF.</text>
</comment>
<dbReference type="SMART" id="SM00448">
    <property type="entry name" value="REC"/>
    <property type="match status" value="1"/>
</dbReference>
<dbReference type="FunFam" id="3.30.565.10:FF:000010">
    <property type="entry name" value="Sensor histidine kinase RcsC"/>
    <property type="match status" value="1"/>
</dbReference>
<name>A0A6L7G7C8_9RHOB</name>
<keyword evidence="13 18" id="KW-0472">Membrane</keyword>
<comment type="catalytic activity">
    <reaction evidence="1">
        <text>ATP + protein L-histidine = ADP + protein N-phospho-L-histidine.</text>
        <dbReference type="EC" id="2.7.13.3"/>
    </reaction>
</comment>
<feature type="domain" description="PAC" evidence="21">
    <location>
        <begin position="119"/>
        <end position="171"/>
    </location>
</feature>
<dbReference type="InterPro" id="IPR036641">
    <property type="entry name" value="HPT_dom_sf"/>
</dbReference>
<dbReference type="Gene3D" id="1.10.287.130">
    <property type="match status" value="1"/>
</dbReference>
<evidence type="ECO:0000256" key="11">
    <source>
        <dbReference type="ARBA" id="ARBA00022989"/>
    </source>
</evidence>
<dbReference type="SMART" id="SM00086">
    <property type="entry name" value="PAC"/>
    <property type="match status" value="2"/>
</dbReference>
<dbReference type="InterPro" id="IPR000700">
    <property type="entry name" value="PAS-assoc_C"/>
</dbReference>
<feature type="domain" description="HPt" evidence="22">
    <location>
        <begin position="744"/>
        <end position="846"/>
    </location>
</feature>
<keyword evidence="7 18" id="KW-0812">Transmembrane</keyword>
<proteinExistence type="predicted"/>
<evidence type="ECO:0000256" key="8">
    <source>
        <dbReference type="ARBA" id="ARBA00022741"/>
    </source>
</evidence>
<dbReference type="SUPFAM" id="SSF47226">
    <property type="entry name" value="Histidine-containing phosphotransfer domain, HPT domain"/>
    <property type="match status" value="1"/>
</dbReference>
<dbReference type="GO" id="GO:0000155">
    <property type="term" value="F:phosphorelay sensor kinase activity"/>
    <property type="evidence" value="ECO:0007669"/>
    <property type="project" value="InterPro"/>
</dbReference>
<comment type="caution">
    <text evidence="23">The sequence shown here is derived from an EMBL/GenBank/DDBJ whole genome shotgun (WGS) entry which is preliminary data.</text>
</comment>
<dbReference type="InterPro" id="IPR003594">
    <property type="entry name" value="HATPase_dom"/>
</dbReference>
<comment type="subcellular location">
    <subcellularLocation>
        <location evidence="2">Cell membrane</location>
        <topology evidence="2">Multi-pass membrane protein</topology>
    </subcellularLocation>
</comment>
<dbReference type="Pfam" id="PF08448">
    <property type="entry name" value="PAS_4"/>
    <property type="match status" value="1"/>
</dbReference>
<evidence type="ECO:0000313" key="23">
    <source>
        <dbReference type="EMBL" id="MXN19210.1"/>
    </source>
</evidence>
<dbReference type="CDD" id="cd17546">
    <property type="entry name" value="REC_hyHK_CKI1_RcsC-like"/>
    <property type="match status" value="1"/>
</dbReference>
<feature type="modified residue" description="Phosphohistidine" evidence="16">
    <location>
        <position position="787"/>
    </location>
</feature>
<dbReference type="Pfam" id="PF00072">
    <property type="entry name" value="Response_reg"/>
    <property type="match status" value="1"/>
</dbReference>
<evidence type="ECO:0000259" key="20">
    <source>
        <dbReference type="PROSITE" id="PS50110"/>
    </source>
</evidence>
<feature type="domain" description="Histidine kinase" evidence="19">
    <location>
        <begin position="319"/>
        <end position="541"/>
    </location>
</feature>
<dbReference type="Pfam" id="PF00512">
    <property type="entry name" value="HisKA"/>
    <property type="match status" value="1"/>
</dbReference>
<evidence type="ECO:0000259" key="19">
    <source>
        <dbReference type="PROSITE" id="PS50109"/>
    </source>
</evidence>
<dbReference type="Gene3D" id="1.20.120.160">
    <property type="entry name" value="HPT domain"/>
    <property type="match status" value="1"/>
</dbReference>
<dbReference type="FunFam" id="1.10.287.130:FF:000002">
    <property type="entry name" value="Two-component osmosensing histidine kinase"/>
    <property type="match status" value="1"/>
</dbReference>
<dbReference type="EMBL" id="WUMU01000017">
    <property type="protein sequence ID" value="MXN19210.1"/>
    <property type="molecule type" value="Genomic_DNA"/>
</dbReference>
<keyword evidence="8" id="KW-0547">Nucleotide-binding</keyword>
<evidence type="ECO:0000256" key="4">
    <source>
        <dbReference type="ARBA" id="ARBA00022475"/>
    </source>
</evidence>
<dbReference type="NCBIfam" id="TIGR00229">
    <property type="entry name" value="sensory_box"/>
    <property type="match status" value="1"/>
</dbReference>
<dbReference type="AlphaFoldDB" id="A0A6L7G7C8"/>
<evidence type="ECO:0000256" key="14">
    <source>
        <dbReference type="ARBA" id="ARBA00064003"/>
    </source>
</evidence>
<dbReference type="Pfam" id="PF02518">
    <property type="entry name" value="HATPase_c"/>
    <property type="match status" value="1"/>
</dbReference>
<dbReference type="InterPro" id="IPR008207">
    <property type="entry name" value="Sig_transdc_His_kin_Hpt_dom"/>
</dbReference>
<dbReference type="SMART" id="SM00388">
    <property type="entry name" value="HisKA"/>
    <property type="match status" value="1"/>
</dbReference>
<dbReference type="SMART" id="SM00387">
    <property type="entry name" value="HATPase_c"/>
    <property type="match status" value="1"/>
</dbReference>
<dbReference type="InterPro" id="IPR004358">
    <property type="entry name" value="Sig_transdc_His_kin-like_C"/>
</dbReference>
<dbReference type="SUPFAM" id="SSF55874">
    <property type="entry name" value="ATPase domain of HSP90 chaperone/DNA topoisomerase II/histidine kinase"/>
    <property type="match status" value="1"/>
</dbReference>
<evidence type="ECO:0000256" key="15">
    <source>
        <dbReference type="ARBA" id="ARBA00068150"/>
    </source>
</evidence>
<keyword evidence="6" id="KW-0808">Transferase</keyword>
<reference evidence="23 24" key="1">
    <citation type="submission" date="2019-12" db="EMBL/GenBank/DDBJ databases">
        <authorList>
            <person name="Li M."/>
        </authorList>
    </citation>
    <scope>NUCLEOTIDE SEQUENCE [LARGE SCALE GENOMIC DNA]</scope>
    <source>
        <strain evidence="23 24">GBMRC 2024</strain>
    </source>
</reference>
<accession>A0A6L7G7C8</accession>
<dbReference type="InterPro" id="IPR001610">
    <property type="entry name" value="PAC"/>
</dbReference>
<evidence type="ECO:0000259" key="22">
    <source>
        <dbReference type="PROSITE" id="PS50894"/>
    </source>
</evidence>
<feature type="transmembrane region" description="Helical" evidence="18">
    <location>
        <begin position="12"/>
        <end position="30"/>
    </location>
</feature>
<dbReference type="RefSeq" id="WP_160895335.1">
    <property type="nucleotide sequence ID" value="NZ_WUMU01000017.1"/>
</dbReference>
<evidence type="ECO:0000256" key="10">
    <source>
        <dbReference type="ARBA" id="ARBA00022840"/>
    </source>
</evidence>
<evidence type="ECO:0000259" key="21">
    <source>
        <dbReference type="PROSITE" id="PS50113"/>
    </source>
</evidence>
<dbReference type="PROSITE" id="PS50113">
    <property type="entry name" value="PAC"/>
    <property type="match status" value="2"/>
</dbReference>
<dbReference type="GO" id="GO:0005524">
    <property type="term" value="F:ATP binding"/>
    <property type="evidence" value="ECO:0007669"/>
    <property type="project" value="UniProtKB-KW"/>
</dbReference>
<dbReference type="PROSITE" id="PS50894">
    <property type="entry name" value="HPT"/>
    <property type="match status" value="1"/>
</dbReference>
<keyword evidence="9" id="KW-0418">Kinase</keyword>
<keyword evidence="11 18" id="KW-1133">Transmembrane helix</keyword>
<dbReference type="InterPro" id="IPR011006">
    <property type="entry name" value="CheY-like_superfamily"/>
</dbReference>
<dbReference type="Gene3D" id="3.30.565.10">
    <property type="entry name" value="Histidine kinase-like ATPase, C-terminal domain"/>
    <property type="match status" value="1"/>
</dbReference>
<feature type="modified residue" description="4-aspartylphosphate" evidence="17">
    <location>
        <position position="611"/>
    </location>
</feature>
<keyword evidence="4" id="KW-1003">Cell membrane</keyword>
<feature type="domain" description="Response regulatory" evidence="20">
    <location>
        <begin position="562"/>
        <end position="679"/>
    </location>
</feature>
<evidence type="ECO:0000256" key="5">
    <source>
        <dbReference type="ARBA" id="ARBA00022553"/>
    </source>
</evidence>
<evidence type="ECO:0000256" key="13">
    <source>
        <dbReference type="ARBA" id="ARBA00023136"/>
    </source>
</evidence>
<dbReference type="InterPro" id="IPR035965">
    <property type="entry name" value="PAS-like_dom_sf"/>
</dbReference>
<dbReference type="InterPro" id="IPR036890">
    <property type="entry name" value="HATPase_C_sf"/>
</dbReference>
<dbReference type="EC" id="2.7.13.3" evidence="3"/>
<dbReference type="PANTHER" id="PTHR45339">
    <property type="entry name" value="HYBRID SIGNAL TRANSDUCTION HISTIDINE KINASE J"/>
    <property type="match status" value="1"/>
</dbReference>
<dbReference type="Gene3D" id="3.30.450.20">
    <property type="entry name" value="PAS domain"/>
    <property type="match status" value="2"/>
</dbReference>
<organism evidence="23 24">
    <name type="scientific">Pseudooceanicola albus</name>
    <dbReference type="NCBI Taxonomy" id="2692189"/>
    <lineage>
        <taxon>Bacteria</taxon>
        <taxon>Pseudomonadati</taxon>
        <taxon>Pseudomonadota</taxon>
        <taxon>Alphaproteobacteria</taxon>
        <taxon>Rhodobacterales</taxon>
        <taxon>Paracoccaceae</taxon>
        <taxon>Pseudooceanicola</taxon>
    </lineage>
</organism>
<dbReference type="CDD" id="cd00082">
    <property type="entry name" value="HisKA"/>
    <property type="match status" value="1"/>
</dbReference>
<dbReference type="Gene3D" id="3.40.50.2300">
    <property type="match status" value="1"/>
</dbReference>
<dbReference type="SUPFAM" id="SSF52172">
    <property type="entry name" value="CheY-like"/>
    <property type="match status" value="1"/>
</dbReference>
<gene>
    <name evidence="23" type="ORF">GR170_15315</name>
</gene>
<evidence type="ECO:0000256" key="6">
    <source>
        <dbReference type="ARBA" id="ARBA00022679"/>
    </source>
</evidence>
<keyword evidence="10" id="KW-0067">ATP-binding</keyword>
<evidence type="ECO:0000256" key="9">
    <source>
        <dbReference type="ARBA" id="ARBA00022777"/>
    </source>
</evidence>
<dbReference type="InterPro" id="IPR003661">
    <property type="entry name" value="HisK_dim/P_dom"/>
</dbReference>
<evidence type="ECO:0000256" key="17">
    <source>
        <dbReference type="PROSITE-ProRule" id="PRU00169"/>
    </source>
</evidence>
<dbReference type="SUPFAM" id="SSF47384">
    <property type="entry name" value="Homodimeric domain of signal transducing histidine kinase"/>
    <property type="match status" value="1"/>
</dbReference>
<dbReference type="InterPro" id="IPR000014">
    <property type="entry name" value="PAS"/>
</dbReference>
<evidence type="ECO:0000256" key="18">
    <source>
        <dbReference type="SAM" id="Phobius"/>
    </source>
</evidence>
<dbReference type="Proteomes" id="UP000477911">
    <property type="component" value="Unassembled WGS sequence"/>
</dbReference>
<dbReference type="InterPro" id="IPR013656">
    <property type="entry name" value="PAS_4"/>
</dbReference>
<dbReference type="CDD" id="cd16922">
    <property type="entry name" value="HATPase_EvgS-ArcB-TorS-like"/>
    <property type="match status" value="1"/>
</dbReference>
<dbReference type="InterPro" id="IPR001789">
    <property type="entry name" value="Sig_transdc_resp-reg_receiver"/>
</dbReference>
<dbReference type="InterPro" id="IPR036097">
    <property type="entry name" value="HisK_dim/P_sf"/>
</dbReference>
<evidence type="ECO:0000256" key="1">
    <source>
        <dbReference type="ARBA" id="ARBA00000085"/>
    </source>
</evidence>
<dbReference type="InterPro" id="IPR005467">
    <property type="entry name" value="His_kinase_dom"/>
</dbReference>